<comment type="caution">
    <text evidence="1">The sequence shown here is derived from an EMBL/GenBank/DDBJ whole genome shotgun (WGS) entry which is preliminary data.</text>
</comment>
<sequence length="136" mass="14511">MIPDIASALAARLGAWADAEGISVAWENVPFTPPANEMYLAVHDMPVTPRTIDLGLRCRTYSGVYQINVVAPAGSGRTSVVALAGRVAELFPEGLEIASKDFTCWISSTPGIFRGVPTPVSYSVPVSLNYRADITK</sequence>
<dbReference type="AlphaFoldDB" id="A0AAW6NTW8"/>
<evidence type="ECO:0000313" key="1">
    <source>
        <dbReference type="EMBL" id="MDF3638982.1"/>
    </source>
</evidence>
<dbReference type="EMBL" id="JARJGR010000850">
    <property type="protein sequence ID" value="MDF3638982.1"/>
    <property type="molecule type" value="Genomic_DNA"/>
</dbReference>
<name>A0AAW6NTW8_ENTCL</name>
<organism evidence="1 2">
    <name type="scientific">Enterobacter cloacae</name>
    <dbReference type="NCBI Taxonomy" id="550"/>
    <lineage>
        <taxon>Bacteria</taxon>
        <taxon>Pseudomonadati</taxon>
        <taxon>Pseudomonadota</taxon>
        <taxon>Gammaproteobacteria</taxon>
        <taxon>Enterobacterales</taxon>
        <taxon>Enterobacteriaceae</taxon>
        <taxon>Enterobacter</taxon>
        <taxon>Enterobacter cloacae complex</taxon>
    </lineage>
</organism>
<dbReference type="Proteomes" id="UP001215180">
    <property type="component" value="Unassembled WGS sequence"/>
</dbReference>
<proteinExistence type="predicted"/>
<dbReference type="Pfam" id="PF13554">
    <property type="entry name" value="Phage_tail_terminator_5"/>
    <property type="match status" value="1"/>
</dbReference>
<accession>A0AAW6NTW8</accession>
<dbReference type="RefSeq" id="WP_040022261.1">
    <property type="nucleotide sequence ID" value="NZ_JAKMNE010000001.1"/>
</dbReference>
<evidence type="ECO:0000313" key="2">
    <source>
        <dbReference type="Proteomes" id="UP001215180"/>
    </source>
</evidence>
<gene>
    <name evidence="1" type="ORF">P3S46_17385</name>
</gene>
<protein>
    <submittedName>
        <fullName evidence="1">DUF4128 domain-containing protein</fullName>
    </submittedName>
</protein>
<dbReference type="InterPro" id="IPR025395">
    <property type="entry name" value="Phage_tail_terminator-like"/>
</dbReference>
<dbReference type="Gene3D" id="3.30.2000.20">
    <property type="match status" value="1"/>
</dbReference>
<reference evidence="1" key="1">
    <citation type="submission" date="2023-03" db="EMBL/GenBank/DDBJ databases">
        <title>A Study on Prevalence and Characterization of Enterobacter cloacae strains in China.</title>
        <authorList>
            <person name="Zheng Z."/>
        </authorList>
    </citation>
    <scope>NUCLEOTIDE SEQUENCE</scope>
    <source>
        <strain evidence="1">EC77</strain>
    </source>
</reference>